<protein>
    <submittedName>
        <fullName evidence="1">Uncharacterized protein</fullName>
    </submittedName>
</protein>
<proteinExistence type="predicted"/>
<dbReference type="Proteomes" id="UP000009183">
    <property type="component" value="Unassembled WGS sequence, unordered"/>
</dbReference>
<dbReference type="EMBL" id="FN595511">
    <property type="protein sequence ID" value="CBI25034.3"/>
    <property type="molecule type" value="Genomic_DNA"/>
</dbReference>
<dbReference type="InParanoid" id="D7T3F3"/>
<evidence type="ECO:0000313" key="2">
    <source>
        <dbReference type="Proteomes" id="UP000009183"/>
    </source>
</evidence>
<gene>
    <name evidence="1" type="ORF">VIT_00s0179g00050</name>
</gene>
<accession>D7T3F3</accession>
<keyword evidence="2" id="KW-1185">Reference proteome</keyword>
<sequence length="45" mass="5100">MINDFVKQAEASSTSECSRLTCQEMERADSFLITAATEIFISFNY</sequence>
<dbReference type="HOGENOM" id="CLU_209970_0_0_1"/>
<name>D7T3F3_VITVI</name>
<dbReference type="PaxDb" id="29760-VIT_00s0179g00050.t01"/>
<evidence type="ECO:0000313" key="1">
    <source>
        <dbReference type="EMBL" id="CBI25034.3"/>
    </source>
</evidence>
<dbReference type="AlphaFoldDB" id="D7T3F3"/>
<reference evidence="2" key="1">
    <citation type="journal article" date="2007" name="Nature">
        <title>The grapevine genome sequence suggests ancestral hexaploidization in major angiosperm phyla.</title>
        <authorList>
            <consortium name="The French-Italian Public Consortium for Grapevine Genome Characterization."/>
            <person name="Jaillon O."/>
            <person name="Aury J.-M."/>
            <person name="Noel B."/>
            <person name="Policriti A."/>
            <person name="Clepet C."/>
            <person name="Casagrande A."/>
            <person name="Choisne N."/>
            <person name="Aubourg S."/>
            <person name="Vitulo N."/>
            <person name="Jubin C."/>
            <person name="Vezzi A."/>
            <person name="Legeai F."/>
            <person name="Hugueney P."/>
            <person name="Dasilva C."/>
            <person name="Horner D."/>
            <person name="Mica E."/>
            <person name="Jublot D."/>
            <person name="Poulain J."/>
            <person name="Bruyere C."/>
            <person name="Billault A."/>
            <person name="Segurens B."/>
            <person name="Gouyvenoux M."/>
            <person name="Ugarte E."/>
            <person name="Cattonaro F."/>
            <person name="Anthouard V."/>
            <person name="Vico V."/>
            <person name="Del Fabbro C."/>
            <person name="Alaux M."/>
            <person name="Di Gaspero G."/>
            <person name="Dumas V."/>
            <person name="Felice N."/>
            <person name="Paillard S."/>
            <person name="Juman I."/>
            <person name="Moroldo M."/>
            <person name="Scalabrin S."/>
            <person name="Canaguier A."/>
            <person name="Le Clainche I."/>
            <person name="Malacrida G."/>
            <person name="Durand E."/>
            <person name="Pesole G."/>
            <person name="Laucou V."/>
            <person name="Chatelet P."/>
            <person name="Merdinoglu D."/>
            <person name="Delledonne M."/>
            <person name="Pezzotti M."/>
            <person name="Lecharny A."/>
            <person name="Scarpelli C."/>
            <person name="Artiguenave F."/>
            <person name="Pe M.E."/>
            <person name="Valle G."/>
            <person name="Morgante M."/>
            <person name="Caboche M."/>
            <person name="Adam-Blondon A.-F."/>
            <person name="Weissenbach J."/>
            <person name="Quetier F."/>
            <person name="Wincker P."/>
        </authorList>
    </citation>
    <scope>NUCLEOTIDE SEQUENCE [LARGE SCALE GENOMIC DNA]</scope>
    <source>
        <strain evidence="2">cv. Pinot noir / PN40024</strain>
    </source>
</reference>
<organism evidence="1 2">
    <name type="scientific">Vitis vinifera</name>
    <name type="common">Grape</name>
    <dbReference type="NCBI Taxonomy" id="29760"/>
    <lineage>
        <taxon>Eukaryota</taxon>
        <taxon>Viridiplantae</taxon>
        <taxon>Streptophyta</taxon>
        <taxon>Embryophyta</taxon>
        <taxon>Tracheophyta</taxon>
        <taxon>Spermatophyta</taxon>
        <taxon>Magnoliopsida</taxon>
        <taxon>eudicotyledons</taxon>
        <taxon>Gunneridae</taxon>
        <taxon>Pentapetalae</taxon>
        <taxon>rosids</taxon>
        <taxon>Vitales</taxon>
        <taxon>Vitaceae</taxon>
        <taxon>Viteae</taxon>
        <taxon>Vitis</taxon>
    </lineage>
</organism>